<feature type="domain" description="Anti sigma-E protein RseA N-terminal" evidence="2">
    <location>
        <begin position="1"/>
        <end position="71"/>
    </location>
</feature>
<gene>
    <name evidence="3" type="ORF">Tharo_1609</name>
</gene>
<dbReference type="EMBL" id="CP028339">
    <property type="protein sequence ID" value="AVR88526.1"/>
    <property type="molecule type" value="Genomic_DNA"/>
</dbReference>
<proteinExistence type="predicted"/>
<evidence type="ECO:0000256" key="1">
    <source>
        <dbReference type="SAM" id="Phobius"/>
    </source>
</evidence>
<dbReference type="Proteomes" id="UP000241885">
    <property type="component" value="Chromosome"/>
</dbReference>
<name>A0A2R4BMG3_THAAR</name>
<dbReference type="CDD" id="cd16328">
    <property type="entry name" value="RseA_N"/>
    <property type="match status" value="1"/>
</dbReference>
<dbReference type="InterPro" id="IPR005572">
    <property type="entry name" value="Anti-sigma_E_RseA_N"/>
</dbReference>
<feature type="transmembrane region" description="Helical" evidence="1">
    <location>
        <begin position="84"/>
        <end position="105"/>
    </location>
</feature>
<accession>A0A2R4BMG3</accession>
<dbReference type="InterPro" id="IPR036147">
    <property type="entry name" value="Anti-sigma_E_RseA_N_sf"/>
</dbReference>
<dbReference type="InterPro" id="IPR052383">
    <property type="entry name" value="Anti-sigma-E_RseA-like"/>
</dbReference>
<reference evidence="3 4" key="1">
    <citation type="submission" date="2018-03" db="EMBL/GenBank/DDBJ databases">
        <title>Complete genome sequence of Thauera aromatica, a model organism for studying aromatic compound degradation under denitrifying conditions.</title>
        <authorList>
            <person name="Lo H.-Y."/>
            <person name="Goris T."/>
            <person name="Boll M."/>
            <person name="Mueller J.A."/>
        </authorList>
    </citation>
    <scope>NUCLEOTIDE SEQUENCE [LARGE SCALE GENOMIC DNA]</scope>
    <source>
        <strain evidence="3 4">K172</strain>
    </source>
</reference>
<dbReference type="GO" id="GO:0016989">
    <property type="term" value="F:sigma factor antagonist activity"/>
    <property type="evidence" value="ECO:0007669"/>
    <property type="project" value="InterPro"/>
</dbReference>
<evidence type="ECO:0000259" key="2">
    <source>
        <dbReference type="Pfam" id="PF03872"/>
    </source>
</evidence>
<dbReference type="SUPFAM" id="SSF89069">
    <property type="entry name" value="N-terminal, cytoplasmic domain of anti-sigmaE factor RseA"/>
    <property type="match status" value="1"/>
</dbReference>
<keyword evidence="1" id="KW-0472">Membrane</keyword>
<evidence type="ECO:0000313" key="4">
    <source>
        <dbReference type="Proteomes" id="UP000241885"/>
    </source>
</evidence>
<keyword evidence="4" id="KW-1185">Reference proteome</keyword>
<keyword evidence="1" id="KW-0812">Transmembrane</keyword>
<keyword evidence="1" id="KW-1133">Transmembrane helix</keyword>
<dbReference type="AlphaFoldDB" id="A0A2R4BMG3"/>
<dbReference type="PANTHER" id="PTHR38104:SF1">
    <property type="entry name" value="ANTI-SIGMA-E FACTOR RSEA"/>
    <property type="match status" value="1"/>
</dbReference>
<dbReference type="Pfam" id="PF03872">
    <property type="entry name" value="RseA_N"/>
    <property type="match status" value="1"/>
</dbReference>
<protein>
    <submittedName>
        <fullName evidence="3">Anti sigma-E protein, RseA</fullName>
    </submittedName>
</protein>
<organism evidence="3 4">
    <name type="scientific">Thauera aromatica K172</name>
    <dbReference type="NCBI Taxonomy" id="44139"/>
    <lineage>
        <taxon>Bacteria</taxon>
        <taxon>Pseudomonadati</taxon>
        <taxon>Pseudomonadota</taxon>
        <taxon>Betaproteobacteria</taxon>
        <taxon>Rhodocyclales</taxon>
        <taxon>Zoogloeaceae</taxon>
        <taxon>Thauera</taxon>
    </lineage>
</organism>
<sequence length="178" mass="18792">MSALLDGELEDHAIAPVFEKLRRDPELRKEWDAYCMIGDALRGEHDCLPDFAERVMANLDREPVVFTPAAASVGSARRAAWSSMLPVAASVMGVAAVGLVAATLYSRDDAAVARLAAVPAPAQITKLTAGQGALPRAVGDDPLREYVFAHRGISGGGPVPAGLQYVRSVSEQRQGAGR</sequence>
<dbReference type="Gene3D" id="1.10.10.880">
    <property type="entry name" value="Anti sigma-E protein RseA, N-terminal domain"/>
    <property type="match status" value="1"/>
</dbReference>
<evidence type="ECO:0000313" key="3">
    <source>
        <dbReference type="EMBL" id="AVR88526.1"/>
    </source>
</evidence>
<dbReference type="PANTHER" id="PTHR38104">
    <property type="match status" value="1"/>
</dbReference>
<dbReference type="KEGG" id="tak:Tharo_1609"/>